<dbReference type="WBParaSite" id="nRc.2.0.1.t12642-RA">
    <property type="protein sequence ID" value="nRc.2.0.1.t12642-RA"/>
    <property type="gene ID" value="nRc.2.0.1.g12642"/>
</dbReference>
<keyword evidence="1" id="KW-1185">Reference proteome</keyword>
<protein>
    <submittedName>
        <fullName evidence="2">Uncharacterized protein</fullName>
    </submittedName>
</protein>
<name>A0A915IFF3_ROMCU</name>
<evidence type="ECO:0000313" key="2">
    <source>
        <dbReference type="WBParaSite" id="nRc.2.0.1.t12642-RA"/>
    </source>
</evidence>
<proteinExistence type="predicted"/>
<dbReference type="AlphaFoldDB" id="A0A915IFF3"/>
<sequence length="66" mass="7557">MFFRISAECSNEQENSPTCDFDDLVDALQTSEIFSGNIRRLRIMCMKTSLLLVPMVVSMHIDKSIK</sequence>
<evidence type="ECO:0000313" key="1">
    <source>
        <dbReference type="Proteomes" id="UP000887565"/>
    </source>
</evidence>
<dbReference type="Proteomes" id="UP000887565">
    <property type="component" value="Unplaced"/>
</dbReference>
<organism evidence="1 2">
    <name type="scientific">Romanomermis culicivorax</name>
    <name type="common">Nematode worm</name>
    <dbReference type="NCBI Taxonomy" id="13658"/>
    <lineage>
        <taxon>Eukaryota</taxon>
        <taxon>Metazoa</taxon>
        <taxon>Ecdysozoa</taxon>
        <taxon>Nematoda</taxon>
        <taxon>Enoplea</taxon>
        <taxon>Dorylaimia</taxon>
        <taxon>Mermithida</taxon>
        <taxon>Mermithoidea</taxon>
        <taxon>Mermithidae</taxon>
        <taxon>Romanomermis</taxon>
    </lineage>
</organism>
<reference evidence="2" key="1">
    <citation type="submission" date="2022-11" db="UniProtKB">
        <authorList>
            <consortium name="WormBaseParasite"/>
        </authorList>
    </citation>
    <scope>IDENTIFICATION</scope>
</reference>
<accession>A0A915IFF3</accession>